<proteinExistence type="predicted"/>
<sequence length="104" mass="11591">MGFRSFRGCKSLANLALPQESKAILDPFDGCALLKDRFGAGPDAIIAGLTKDEEFPLEDEAGMTPFHVLLSTIRPRRDLLQVLVDKFPYQVLRWKDANDKLATV</sequence>
<reference evidence="1" key="1">
    <citation type="submission" date="2023-08" db="EMBL/GenBank/DDBJ databases">
        <authorList>
            <person name="Audoor S."/>
            <person name="Bilcke G."/>
        </authorList>
    </citation>
    <scope>NUCLEOTIDE SEQUENCE</scope>
</reference>
<accession>A0AAD2CFL9</accession>
<gene>
    <name evidence="1" type="ORF">CYCCA115_LOCUS3299</name>
</gene>
<dbReference type="Proteomes" id="UP001295423">
    <property type="component" value="Unassembled WGS sequence"/>
</dbReference>
<organism evidence="1 2">
    <name type="scientific">Cylindrotheca closterium</name>
    <dbReference type="NCBI Taxonomy" id="2856"/>
    <lineage>
        <taxon>Eukaryota</taxon>
        <taxon>Sar</taxon>
        <taxon>Stramenopiles</taxon>
        <taxon>Ochrophyta</taxon>
        <taxon>Bacillariophyta</taxon>
        <taxon>Bacillariophyceae</taxon>
        <taxon>Bacillariophycidae</taxon>
        <taxon>Bacillariales</taxon>
        <taxon>Bacillariaceae</taxon>
        <taxon>Cylindrotheca</taxon>
    </lineage>
</organism>
<evidence type="ECO:0000313" key="1">
    <source>
        <dbReference type="EMBL" id="CAJ1933418.1"/>
    </source>
</evidence>
<dbReference type="AlphaFoldDB" id="A0AAD2CFL9"/>
<protein>
    <submittedName>
        <fullName evidence="1">Uncharacterized protein</fullName>
    </submittedName>
</protein>
<comment type="caution">
    <text evidence="1">The sequence shown here is derived from an EMBL/GenBank/DDBJ whole genome shotgun (WGS) entry which is preliminary data.</text>
</comment>
<evidence type="ECO:0000313" key="2">
    <source>
        <dbReference type="Proteomes" id="UP001295423"/>
    </source>
</evidence>
<name>A0AAD2CFL9_9STRA</name>
<keyword evidence="2" id="KW-1185">Reference proteome</keyword>
<dbReference type="EMBL" id="CAKOGP040000269">
    <property type="protein sequence ID" value="CAJ1933418.1"/>
    <property type="molecule type" value="Genomic_DNA"/>
</dbReference>